<gene>
    <name evidence="4" type="ORF">GOC74_16000</name>
</gene>
<name>A0A847UJ64_9EURY</name>
<protein>
    <submittedName>
        <fullName evidence="4">FHA domain-containing protein</fullName>
    </submittedName>
</protein>
<feature type="region of interest" description="Disordered" evidence="1">
    <location>
        <begin position="304"/>
        <end position="414"/>
    </location>
</feature>
<feature type="compositionally biased region" description="Low complexity" evidence="1">
    <location>
        <begin position="313"/>
        <end position="352"/>
    </location>
</feature>
<dbReference type="InterPro" id="IPR008984">
    <property type="entry name" value="SMAD_FHA_dom_sf"/>
</dbReference>
<feature type="transmembrane region" description="Helical" evidence="2">
    <location>
        <begin position="421"/>
        <end position="445"/>
    </location>
</feature>
<comment type="caution">
    <text evidence="4">The sequence shown here is derived from an EMBL/GenBank/DDBJ whole genome shotgun (WGS) entry which is preliminary data.</text>
</comment>
<proteinExistence type="predicted"/>
<evidence type="ECO:0000259" key="3">
    <source>
        <dbReference type="Pfam" id="PF13229"/>
    </source>
</evidence>
<keyword evidence="2" id="KW-0812">Transmembrane</keyword>
<dbReference type="AlphaFoldDB" id="A0A847UJ64"/>
<dbReference type="Proteomes" id="UP000608662">
    <property type="component" value="Unassembled WGS sequence"/>
</dbReference>
<feature type="domain" description="Right handed beta helix" evidence="3">
    <location>
        <begin position="68"/>
        <end position="182"/>
    </location>
</feature>
<dbReference type="InterPro" id="IPR012334">
    <property type="entry name" value="Pectin_lyas_fold"/>
</dbReference>
<organism evidence="4 5">
    <name type="scientific">Halomicrobium mukohataei</name>
    <dbReference type="NCBI Taxonomy" id="57705"/>
    <lineage>
        <taxon>Archaea</taxon>
        <taxon>Methanobacteriati</taxon>
        <taxon>Methanobacteriota</taxon>
        <taxon>Stenosarchaea group</taxon>
        <taxon>Halobacteria</taxon>
        <taxon>Halobacteriales</taxon>
        <taxon>Haloarculaceae</taxon>
        <taxon>Halomicrobium</taxon>
    </lineage>
</organism>
<dbReference type="InterPro" id="IPR011050">
    <property type="entry name" value="Pectin_lyase_fold/virulence"/>
</dbReference>
<dbReference type="Pfam" id="PF13229">
    <property type="entry name" value="Beta_helix"/>
    <property type="match status" value="1"/>
</dbReference>
<dbReference type="OrthoDB" id="242903at2157"/>
<evidence type="ECO:0000313" key="4">
    <source>
        <dbReference type="EMBL" id="NLV11431.1"/>
    </source>
</evidence>
<evidence type="ECO:0000256" key="1">
    <source>
        <dbReference type="SAM" id="MobiDB-lite"/>
    </source>
</evidence>
<dbReference type="CDD" id="cd00060">
    <property type="entry name" value="FHA"/>
    <property type="match status" value="1"/>
</dbReference>
<evidence type="ECO:0000256" key="2">
    <source>
        <dbReference type="SAM" id="Phobius"/>
    </source>
</evidence>
<evidence type="ECO:0000313" key="5">
    <source>
        <dbReference type="Proteomes" id="UP000608662"/>
    </source>
</evidence>
<dbReference type="SUPFAM" id="SSF51126">
    <property type="entry name" value="Pectin lyase-like"/>
    <property type="match status" value="1"/>
</dbReference>
<dbReference type="Gene3D" id="2.160.20.10">
    <property type="entry name" value="Single-stranded right-handed beta-helix, Pectin lyase-like"/>
    <property type="match status" value="1"/>
</dbReference>
<accession>A0A847UJ64</accession>
<keyword evidence="2" id="KW-0472">Membrane</keyword>
<dbReference type="SUPFAM" id="SSF49879">
    <property type="entry name" value="SMAD/FHA domain"/>
    <property type="match status" value="1"/>
</dbReference>
<feature type="compositionally biased region" description="Acidic residues" evidence="1">
    <location>
        <begin position="459"/>
        <end position="472"/>
    </location>
</feature>
<keyword evidence="2" id="KW-1133">Transmembrane helix</keyword>
<feature type="region of interest" description="Disordered" evidence="1">
    <location>
        <begin position="455"/>
        <end position="484"/>
    </location>
</feature>
<feature type="compositionally biased region" description="Low complexity" evidence="1">
    <location>
        <begin position="379"/>
        <end position="398"/>
    </location>
</feature>
<dbReference type="RefSeq" id="WP_170095111.1">
    <property type="nucleotide sequence ID" value="NZ_WOYG01000001.1"/>
</dbReference>
<dbReference type="InterPro" id="IPR039448">
    <property type="entry name" value="Beta_helix"/>
</dbReference>
<sequence>MGHSNSTHRGVALVVLALVVAAGVPGVVGGQTASIDECRTIEQSGTYELSDTIEATDVDRCLEIRSDGVVIDGNGHTLAGGDRDEGTVGIHVGGSENVQIQNVVVTGWGTGLQAAAADGATISGVTAVENTDGIEVVGSDGVTLNGPTARANAQRGLSLGRGTTNAVVRGGVAADNGEDLGVAGGDGNRVRSLSLGESTATETRLSATPIRNASIRSVESIPDAPDGQQSAGRAAAITARGSDTELSLALHYEDGDVDDESALSIWSYGAESWATVGGSVDAERNRVSTSIDRSAFPTRTTRFAALSGDGSLTRQTATETPTATPTGTPVSTEATDTATPTAENEDATATPADGDDDATPSDERESTDTPKPTREGDESAAGDGTAANASADGTADTEGTGGEQIGATTTDGGAGESGGGLLIYLLAIPLLGLVVGGVVTGGLLVRRSDRVGEWLAGGEQDDESDAEEDDDAKAEREDQTTGDAVRGVRDLTNCGDCGEIVGTNERFCSQCGARLRENAVDDGPENTVPTALTLSVGGREIAVGDGTTVDEQLRSLLRDGGKPEQTKWIDDEHLVFQRTDDGFVLRTRGDNLTRVNGERVRPGEAEPIAPGDEIEVSGLLALSVEQ</sequence>
<feature type="compositionally biased region" description="Basic and acidic residues" evidence="1">
    <location>
        <begin position="361"/>
        <end position="377"/>
    </location>
</feature>
<dbReference type="EMBL" id="WOYG01000001">
    <property type="protein sequence ID" value="NLV11431.1"/>
    <property type="molecule type" value="Genomic_DNA"/>
</dbReference>
<reference evidence="4" key="1">
    <citation type="submission" date="2019-12" db="EMBL/GenBank/DDBJ databases">
        <title>Whole-genome sequence of Halomicrobium mukohataei pws1.</title>
        <authorList>
            <person name="Verma D.K."/>
            <person name="Gopal K."/>
            <person name="Prasad E.S."/>
        </authorList>
    </citation>
    <scope>NUCLEOTIDE SEQUENCE</scope>
    <source>
        <strain evidence="4">Pws1</strain>
    </source>
</reference>